<dbReference type="EMBL" id="JBHLZN010000002">
    <property type="protein sequence ID" value="MFB9886094.1"/>
    <property type="molecule type" value="Genomic_DNA"/>
</dbReference>
<dbReference type="GO" id="GO:0034200">
    <property type="term" value="F:D-glycero-beta-D-manno-heptose 1,7-bisphosphate 7-phosphatase activity"/>
    <property type="evidence" value="ECO:0007669"/>
    <property type="project" value="UniProtKB-EC"/>
</dbReference>
<protein>
    <recommendedName>
        <fullName evidence="6 7">D,D-heptose 1,7-bisphosphate phosphatase</fullName>
        <ecNumber evidence="7">3.1.3.-</ecNumber>
    </recommendedName>
</protein>
<evidence type="ECO:0000256" key="1">
    <source>
        <dbReference type="ARBA" id="ARBA00004496"/>
    </source>
</evidence>
<proteinExistence type="inferred from homology"/>
<evidence type="ECO:0000256" key="4">
    <source>
        <dbReference type="ARBA" id="ARBA00022801"/>
    </source>
</evidence>
<gene>
    <name evidence="8" type="primary">gmhB</name>
    <name evidence="8" type="ORF">ACFFLH_06705</name>
</gene>
<comment type="subcellular location">
    <subcellularLocation>
        <location evidence="1 7">Cytoplasm</location>
    </subcellularLocation>
</comment>
<dbReference type="Pfam" id="PF13242">
    <property type="entry name" value="Hydrolase_like"/>
    <property type="match status" value="1"/>
</dbReference>
<comment type="similarity">
    <text evidence="7">Belongs to the gmhB family.</text>
</comment>
<dbReference type="PANTHER" id="PTHR42891">
    <property type="entry name" value="D-GLYCERO-BETA-D-MANNO-HEPTOSE-1,7-BISPHOSPHATE 7-PHOSPHATASE"/>
    <property type="match status" value="1"/>
</dbReference>
<keyword evidence="3" id="KW-0479">Metal-binding</keyword>
<dbReference type="InterPro" id="IPR023214">
    <property type="entry name" value="HAD_sf"/>
</dbReference>
<dbReference type="NCBIfam" id="TIGR01662">
    <property type="entry name" value="HAD-SF-IIIA"/>
    <property type="match status" value="1"/>
</dbReference>
<keyword evidence="4 7" id="KW-0378">Hydrolase</keyword>
<evidence type="ECO:0000256" key="3">
    <source>
        <dbReference type="ARBA" id="ARBA00022723"/>
    </source>
</evidence>
<dbReference type="InterPro" id="IPR006543">
    <property type="entry name" value="Histidinol-phos"/>
</dbReference>
<dbReference type="RefSeq" id="WP_027311590.1">
    <property type="nucleotide sequence ID" value="NZ_JBHLZN010000002.1"/>
</dbReference>
<keyword evidence="5 7" id="KW-0119">Carbohydrate metabolism</keyword>
<keyword evidence="9" id="KW-1185">Reference proteome</keyword>
<name>A0ABV5ZDC5_9GAMM</name>
<dbReference type="EC" id="3.1.3.-" evidence="7"/>
<dbReference type="SUPFAM" id="SSF56784">
    <property type="entry name" value="HAD-like"/>
    <property type="match status" value="1"/>
</dbReference>
<keyword evidence="2 7" id="KW-0963">Cytoplasm</keyword>
<sequence length="183" mass="19867">MKLVILDRDGVINQDSDEYVKSVDEWIPLPGSIEAIAKLCHHGFRIAIATNQSGLARGYFDLATLDAMHEKLQQLVEAAGGSIHYLVYCPHGPDDHCHCRKPLPGMFEQIRDAFALADLHEVAVIGDSLRDLEAGMSLGCQPFLVKTGKGERTLAKGNLPAATRVFADLAAAADYLCSQPEPV</sequence>
<dbReference type="Gene3D" id="3.40.50.1000">
    <property type="entry name" value="HAD superfamily/HAD-like"/>
    <property type="match status" value="1"/>
</dbReference>
<dbReference type="Proteomes" id="UP001589628">
    <property type="component" value="Unassembled WGS sequence"/>
</dbReference>
<dbReference type="CDD" id="cd07503">
    <property type="entry name" value="HAD_HisB-N"/>
    <property type="match status" value="1"/>
</dbReference>
<evidence type="ECO:0000256" key="2">
    <source>
        <dbReference type="ARBA" id="ARBA00022490"/>
    </source>
</evidence>
<dbReference type="InterPro" id="IPR004446">
    <property type="entry name" value="Heptose_bisP_phosphatase"/>
</dbReference>
<organism evidence="8 9">
    <name type="scientific">Balneatrix alpica</name>
    <dbReference type="NCBI Taxonomy" id="75684"/>
    <lineage>
        <taxon>Bacteria</taxon>
        <taxon>Pseudomonadati</taxon>
        <taxon>Pseudomonadota</taxon>
        <taxon>Gammaproteobacteria</taxon>
        <taxon>Oceanospirillales</taxon>
        <taxon>Balneatrichaceae</taxon>
        <taxon>Balneatrix</taxon>
    </lineage>
</organism>
<dbReference type="InterPro" id="IPR006549">
    <property type="entry name" value="HAD-SF_hydro_IIIA"/>
</dbReference>
<evidence type="ECO:0000313" key="8">
    <source>
        <dbReference type="EMBL" id="MFB9886094.1"/>
    </source>
</evidence>
<dbReference type="PANTHER" id="PTHR42891:SF1">
    <property type="entry name" value="D-GLYCERO-BETA-D-MANNO-HEPTOSE-1,7-BISPHOSPHATE 7-PHOSPHATASE"/>
    <property type="match status" value="1"/>
</dbReference>
<dbReference type="InterPro" id="IPR036412">
    <property type="entry name" value="HAD-like_sf"/>
</dbReference>
<evidence type="ECO:0000256" key="6">
    <source>
        <dbReference type="ARBA" id="ARBA00031828"/>
    </source>
</evidence>
<comment type="caution">
    <text evidence="8">The sequence shown here is derived from an EMBL/GenBank/DDBJ whole genome shotgun (WGS) entry which is preliminary data.</text>
</comment>
<evidence type="ECO:0000256" key="5">
    <source>
        <dbReference type="ARBA" id="ARBA00023277"/>
    </source>
</evidence>
<evidence type="ECO:0000256" key="7">
    <source>
        <dbReference type="PIRNR" id="PIRNR004682"/>
    </source>
</evidence>
<dbReference type="NCBIfam" id="NF006506">
    <property type="entry name" value="PRK08942.1"/>
    <property type="match status" value="1"/>
</dbReference>
<dbReference type="NCBIfam" id="TIGR01656">
    <property type="entry name" value="Histidinol-ppas"/>
    <property type="match status" value="1"/>
</dbReference>
<dbReference type="PIRSF" id="PIRSF004682">
    <property type="entry name" value="GmhB"/>
    <property type="match status" value="1"/>
</dbReference>
<accession>A0ABV5ZDC5</accession>
<evidence type="ECO:0000313" key="9">
    <source>
        <dbReference type="Proteomes" id="UP001589628"/>
    </source>
</evidence>
<reference evidence="8 9" key="1">
    <citation type="submission" date="2024-09" db="EMBL/GenBank/DDBJ databases">
        <authorList>
            <person name="Sun Q."/>
            <person name="Mori K."/>
        </authorList>
    </citation>
    <scope>NUCLEOTIDE SEQUENCE [LARGE SCALE GENOMIC DNA]</scope>
    <source>
        <strain evidence="8 9">ATCC 51285</strain>
    </source>
</reference>